<dbReference type="InterPro" id="IPR045897">
    <property type="entry name" value="BPI/LBP_pln"/>
</dbReference>
<organism evidence="2 3">
    <name type="scientific">Rhododendron simsii</name>
    <name type="common">Sims's rhododendron</name>
    <dbReference type="NCBI Taxonomy" id="118357"/>
    <lineage>
        <taxon>Eukaryota</taxon>
        <taxon>Viridiplantae</taxon>
        <taxon>Streptophyta</taxon>
        <taxon>Embryophyta</taxon>
        <taxon>Tracheophyta</taxon>
        <taxon>Spermatophyta</taxon>
        <taxon>Magnoliopsida</taxon>
        <taxon>eudicotyledons</taxon>
        <taxon>Gunneridae</taxon>
        <taxon>Pentapetalae</taxon>
        <taxon>asterids</taxon>
        <taxon>Ericales</taxon>
        <taxon>Ericaceae</taxon>
        <taxon>Ericoideae</taxon>
        <taxon>Rhodoreae</taxon>
        <taxon>Rhododendron</taxon>
    </lineage>
</organism>
<dbReference type="AlphaFoldDB" id="A0A834GSD2"/>
<dbReference type="Gene3D" id="3.15.10.10">
    <property type="entry name" value="Bactericidal permeability-increasing protein, domain 1"/>
    <property type="match status" value="1"/>
</dbReference>
<evidence type="ECO:0000313" key="2">
    <source>
        <dbReference type="EMBL" id="KAF7139881.1"/>
    </source>
</evidence>
<sequence>MEVGLTLGLENRGGSLELTLMECGCYVKDITITLDGGASWLYQGILDAFEAQIGSAVENAITQKLGEGVSKLDSFLQALPKEIEVDDTASLNVTFVNELSLRNSSIGLEINGLFIRNGNDAGPKNYIKTSLPSDSCTGPSKMLGISLDEAVFNSASDLYYNAKFMQWIVNEIPDQSLLNTAGWRFIVPQLYKKYPNDDMNLNISLSSPPVIRISSNDIDATVYADLIIDVLEAGDVIPVACISLVFHGSGSVKIVKNNLAGSLKLNDFSMQLKWSNIGNLRMFLIQYLGDFRGGNAVLRNGLATNRSQSAQTGISKMPVMWTIIETVFLPYANSHLAKGFPLPIIHGFTLQNAEIVCSNAIIEVCSDVTLTDSFDLRQLLVSRSAFSYSFQDVPVIAR</sequence>
<dbReference type="Proteomes" id="UP000626092">
    <property type="component" value="Unassembled WGS sequence"/>
</dbReference>
<accession>A0A834GSD2</accession>
<dbReference type="Pfam" id="PF01273">
    <property type="entry name" value="LBP_BPI_CETP"/>
    <property type="match status" value="1"/>
</dbReference>
<keyword evidence="3" id="KW-1185">Reference proteome</keyword>
<feature type="domain" description="Lipid-binding serum glycoprotein C-terminal" evidence="1">
    <location>
        <begin position="137"/>
        <end position="366"/>
    </location>
</feature>
<dbReference type="InterPro" id="IPR017942">
    <property type="entry name" value="Lipid-bd_serum_glycop_N"/>
</dbReference>
<protein>
    <recommendedName>
        <fullName evidence="1">Lipid-binding serum glycoprotein C-terminal domain-containing protein</fullName>
    </recommendedName>
</protein>
<dbReference type="Gene3D" id="3.15.20.10">
    <property type="entry name" value="Bactericidal permeability-increasing protein, domain 2"/>
    <property type="match status" value="1"/>
</dbReference>
<dbReference type="SMART" id="SM00329">
    <property type="entry name" value="BPI2"/>
    <property type="match status" value="1"/>
</dbReference>
<dbReference type="PANTHER" id="PTHR46801:SF6">
    <property type="entry name" value="LIPID-BINDING SERUM GLYCOPROTEIN C-TERMINAL DOMAIN-CONTAINING PROTEIN"/>
    <property type="match status" value="1"/>
</dbReference>
<dbReference type="Pfam" id="PF02886">
    <property type="entry name" value="LBP_BPI_CETP_C"/>
    <property type="match status" value="1"/>
</dbReference>
<reference evidence="2" key="1">
    <citation type="submission" date="2019-11" db="EMBL/GenBank/DDBJ databases">
        <authorList>
            <person name="Liu Y."/>
            <person name="Hou J."/>
            <person name="Li T.-Q."/>
            <person name="Guan C.-H."/>
            <person name="Wu X."/>
            <person name="Wu H.-Z."/>
            <person name="Ling F."/>
            <person name="Zhang R."/>
            <person name="Shi X.-G."/>
            <person name="Ren J.-P."/>
            <person name="Chen E.-F."/>
            <person name="Sun J.-M."/>
        </authorList>
    </citation>
    <scope>NUCLEOTIDE SEQUENCE</scope>
    <source>
        <strain evidence="2">Adult_tree_wgs_1</strain>
        <tissue evidence="2">Leaves</tissue>
    </source>
</reference>
<proteinExistence type="predicted"/>
<gene>
    <name evidence="2" type="ORF">RHSIM_Rhsim06G0170100</name>
</gene>
<comment type="caution">
    <text evidence="2">The sequence shown here is derived from an EMBL/GenBank/DDBJ whole genome shotgun (WGS) entry which is preliminary data.</text>
</comment>
<dbReference type="OrthoDB" id="10255543at2759"/>
<dbReference type="SUPFAM" id="SSF55394">
    <property type="entry name" value="Bactericidal permeability-increasing protein, BPI"/>
    <property type="match status" value="2"/>
</dbReference>
<dbReference type="EMBL" id="WJXA01000006">
    <property type="protein sequence ID" value="KAF7139881.1"/>
    <property type="molecule type" value="Genomic_DNA"/>
</dbReference>
<evidence type="ECO:0000313" key="3">
    <source>
        <dbReference type="Proteomes" id="UP000626092"/>
    </source>
</evidence>
<evidence type="ECO:0000259" key="1">
    <source>
        <dbReference type="SMART" id="SM00329"/>
    </source>
</evidence>
<dbReference type="InterPro" id="IPR017943">
    <property type="entry name" value="Bactericidal_perm-incr_a/b_dom"/>
</dbReference>
<dbReference type="PANTHER" id="PTHR46801">
    <property type="entry name" value="OS06G0309200 PROTEIN"/>
    <property type="match status" value="1"/>
</dbReference>
<name>A0A834GSD2_RHOSS</name>
<dbReference type="InterPro" id="IPR001124">
    <property type="entry name" value="Lipid-bd_serum_glycop_C"/>
</dbReference>
<dbReference type="GO" id="GO:0008289">
    <property type="term" value="F:lipid binding"/>
    <property type="evidence" value="ECO:0007669"/>
    <property type="project" value="InterPro"/>
</dbReference>